<keyword evidence="6" id="KW-1185">Reference proteome</keyword>
<dbReference type="AlphaFoldDB" id="A0A9D4E1X6"/>
<reference evidence="5" key="1">
    <citation type="journal article" date="2019" name="bioRxiv">
        <title>The Genome of the Zebra Mussel, Dreissena polymorpha: A Resource for Invasive Species Research.</title>
        <authorList>
            <person name="McCartney M.A."/>
            <person name="Auch B."/>
            <person name="Kono T."/>
            <person name="Mallez S."/>
            <person name="Zhang Y."/>
            <person name="Obille A."/>
            <person name="Becker A."/>
            <person name="Abrahante J.E."/>
            <person name="Garbe J."/>
            <person name="Badalamenti J.P."/>
            <person name="Herman A."/>
            <person name="Mangelson H."/>
            <person name="Liachko I."/>
            <person name="Sullivan S."/>
            <person name="Sone E.D."/>
            <person name="Koren S."/>
            <person name="Silverstein K.A.T."/>
            <person name="Beckman K.B."/>
            <person name="Gohl D.M."/>
        </authorList>
    </citation>
    <scope>NUCLEOTIDE SEQUENCE</scope>
    <source>
        <strain evidence="5">Duluth1</strain>
        <tissue evidence="5">Whole animal</tissue>
    </source>
</reference>
<dbReference type="SUPFAM" id="SSF52540">
    <property type="entry name" value="P-loop containing nucleoside triphosphate hydrolases"/>
    <property type="match status" value="1"/>
</dbReference>
<dbReference type="PANTHER" id="PTHR13710:SF157">
    <property type="entry name" value="DNA HELICASE"/>
    <property type="match status" value="1"/>
</dbReference>
<name>A0A9D4E1X6_DREPO</name>
<protein>
    <recommendedName>
        <fullName evidence="3">DNA 3'-5' helicase</fullName>
        <ecNumber evidence="3">5.6.2.4</ecNumber>
    </recommendedName>
</protein>
<dbReference type="GO" id="GO:0005737">
    <property type="term" value="C:cytoplasm"/>
    <property type="evidence" value="ECO:0007669"/>
    <property type="project" value="TreeGrafter"/>
</dbReference>
<evidence type="ECO:0000313" key="6">
    <source>
        <dbReference type="Proteomes" id="UP000828390"/>
    </source>
</evidence>
<dbReference type="GO" id="GO:0005694">
    <property type="term" value="C:chromosome"/>
    <property type="evidence" value="ECO:0007669"/>
    <property type="project" value="TreeGrafter"/>
</dbReference>
<dbReference type="GO" id="GO:0009378">
    <property type="term" value="F:four-way junction helicase activity"/>
    <property type="evidence" value="ECO:0007669"/>
    <property type="project" value="TreeGrafter"/>
</dbReference>
<proteinExistence type="inferred from homology"/>
<dbReference type="EMBL" id="JAIWYP010000009">
    <property type="protein sequence ID" value="KAH3770935.1"/>
    <property type="molecule type" value="Genomic_DNA"/>
</dbReference>
<dbReference type="InterPro" id="IPR027417">
    <property type="entry name" value="P-loop_NTPase"/>
</dbReference>
<dbReference type="SMART" id="SM00490">
    <property type="entry name" value="HELICc"/>
    <property type="match status" value="1"/>
</dbReference>
<dbReference type="Pfam" id="PF00271">
    <property type="entry name" value="Helicase_C"/>
    <property type="match status" value="1"/>
</dbReference>
<dbReference type="GO" id="GO:0005654">
    <property type="term" value="C:nucleoplasm"/>
    <property type="evidence" value="ECO:0007669"/>
    <property type="project" value="TreeGrafter"/>
</dbReference>
<dbReference type="Gene3D" id="3.40.50.300">
    <property type="entry name" value="P-loop containing nucleotide triphosphate hydrolases"/>
    <property type="match status" value="1"/>
</dbReference>
<accession>A0A9D4E1X6</accession>
<comment type="catalytic activity">
    <reaction evidence="2">
        <text>Couples ATP hydrolysis with the unwinding of duplex DNA by translocating in the 3'-5' direction.</text>
        <dbReference type="EC" id="5.6.2.4"/>
    </reaction>
</comment>
<evidence type="ECO:0000256" key="3">
    <source>
        <dbReference type="ARBA" id="ARBA00034808"/>
    </source>
</evidence>
<comment type="similarity">
    <text evidence="1">Belongs to the helicase family. RecQ subfamily.</text>
</comment>
<evidence type="ECO:0000259" key="4">
    <source>
        <dbReference type="PROSITE" id="PS51194"/>
    </source>
</evidence>
<dbReference type="InterPro" id="IPR001650">
    <property type="entry name" value="Helicase_C-like"/>
</dbReference>
<dbReference type="GO" id="GO:0043138">
    <property type="term" value="F:3'-5' DNA helicase activity"/>
    <property type="evidence" value="ECO:0007669"/>
    <property type="project" value="UniProtKB-EC"/>
</dbReference>
<organism evidence="5 6">
    <name type="scientific">Dreissena polymorpha</name>
    <name type="common">Zebra mussel</name>
    <name type="synonym">Mytilus polymorpha</name>
    <dbReference type="NCBI Taxonomy" id="45954"/>
    <lineage>
        <taxon>Eukaryota</taxon>
        <taxon>Metazoa</taxon>
        <taxon>Spiralia</taxon>
        <taxon>Lophotrochozoa</taxon>
        <taxon>Mollusca</taxon>
        <taxon>Bivalvia</taxon>
        <taxon>Autobranchia</taxon>
        <taxon>Heteroconchia</taxon>
        <taxon>Euheterodonta</taxon>
        <taxon>Imparidentia</taxon>
        <taxon>Neoheterodontei</taxon>
        <taxon>Myida</taxon>
        <taxon>Dreissenoidea</taxon>
        <taxon>Dreissenidae</taxon>
        <taxon>Dreissena</taxon>
    </lineage>
</organism>
<sequence length="120" mass="13294">MARLALDIAAHLKDAADGAKVFKLYHSGMCNSDLKSILEEFTQPDSCTRFLISTIAFGIGINIPDIRFIIHWGAPKTLEDYWQEVGRAGRDGKAAQAKMYATKVSLLNCSEEMKTLVKSE</sequence>
<gene>
    <name evidence="5" type="ORF">DPMN_172234</name>
</gene>
<reference evidence="5" key="2">
    <citation type="submission" date="2020-11" db="EMBL/GenBank/DDBJ databases">
        <authorList>
            <person name="McCartney M.A."/>
            <person name="Auch B."/>
            <person name="Kono T."/>
            <person name="Mallez S."/>
            <person name="Becker A."/>
            <person name="Gohl D.M."/>
            <person name="Silverstein K.A.T."/>
            <person name="Koren S."/>
            <person name="Bechman K.B."/>
            <person name="Herman A."/>
            <person name="Abrahante J.E."/>
            <person name="Garbe J."/>
        </authorList>
    </citation>
    <scope>NUCLEOTIDE SEQUENCE</scope>
    <source>
        <strain evidence="5">Duluth1</strain>
        <tissue evidence="5">Whole animal</tissue>
    </source>
</reference>
<evidence type="ECO:0000256" key="2">
    <source>
        <dbReference type="ARBA" id="ARBA00034617"/>
    </source>
</evidence>
<dbReference type="GO" id="GO:0000724">
    <property type="term" value="P:double-strand break repair via homologous recombination"/>
    <property type="evidence" value="ECO:0007669"/>
    <property type="project" value="TreeGrafter"/>
</dbReference>
<evidence type="ECO:0000313" key="5">
    <source>
        <dbReference type="EMBL" id="KAH3770935.1"/>
    </source>
</evidence>
<evidence type="ECO:0000256" key="1">
    <source>
        <dbReference type="ARBA" id="ARBA00005446"/>
    </source>
</evidence>
<dbReference type="PANTHER" id="PTHR13710">
    <property type="entry name" value="DNA HELICASE RECQ FAMILY MEMBER"/>
    <property type="match status" value="1"/>
</dbReference>
<comment type="caution">
    <text evidence="5">The sequence shown here is derived from an EMBL/GenBank/DDBJ whole genome shotgun (WGS) entry which is preliminary data.</text>
</comment>
<dbReference type="EC" id="5.6.2.4" evidence="3"/>
<dbReference type="Proteomes" id="UP000828390">
    <property type="component" value="Unassembled WGS sequence"/>
</dbReference>
<feature type="domain" description="Helicase C-terminal" evidence="4">
    <location>
        <begin position="1"/>
        <end position="120"/>
    </location>
</feature>
<dbReference type="GO" id="GO:0000723">
    <property type="term" value="P:telomere maintenance"/>
    <property type="evidence" value="ECO:0007669"/>
    <property type="project" value="TreeGrafter"/>
</dbReference>
<dbReference type="PROSITE" id="PS51194">
    <property type="entry name" value="HELICASE_CTER"/>
    <property type="match status" value="1"/>
</dbReference>